<accession>A0A9N7YNI7</accession>
<comment type="caution">
    <text evidence="2">The sequence shown here is derived from an EMBL/GenBank/DDBJ whole genome shotgun (WGS) entry which is preliminary data.</text>
</comment>
<feature type="region of interest" description="Disordered" evidence="1">
    <location>
        <begin position="1"/>
        <end position="22"/>
    </location>
</feature>
<keyword evidence="3" id="KW-1185">Reference proteome</keyword>
<sequence length="231" mass="24989">MAKRGSGEELVERGNGAEGLAPPAANYSQDKLCVGLAHRAARGLLLRWPPVQMEGRAGQCQLVSRIKTTHLFTEVSCKATRPKRGEAKGGEAGRAVASWGQLECERGSSLALGPPPSSSLSPAFLPVTYLSGAARSHYCSVRKAAGGVASPRARVTDCCSALAAEEVRGWKVIGFNGQEVGTEGWRKRWRRRAERRGEDDKTWLRDLWLNTDARPRRGNPNGDFSTCPGPH</sequence>
<evidence type="ECO:0000313" key="3">
    <source>
        <dbReference type="Proteomes" id="UP001153269"/>
    </source>
</evidence>
<protein>
    <submittedName>
        <fullName evidence="2">Uncharacterized protein</fullName>
    </submittedName>
</protein>
<feature type="region of interest" description="Disordered" evidence="1">
    <location>
        <begin position="210"/>
        <end position="231"/>
    </location>
</feature>
<evidence type="ECO:0000313" key="2">
    <source>
        <dbReference type="EMBL" id="CAB1433637.1"/>
    </source>
</evidence>
<feature type="compositionally biased region" description="Basic and acidic residues" evidence="1">
    <location>
        <begin position="1"/>
        <end position="12"/>
    </location>
</feature>
<reference evidence="2" key="1">
    <citation type="submission" date="2020-03" db="EMBL/GenBank/DDBJ databases">
        <authorList>
            <person name="Weist P."/>
        </authorList>
    </citation>
    <scope>NUCLEOTIDE SEQUENCE</scope>
</reference>
<evidence type="ECO:0000256" key="1">
    <source>
        <dbReference type="SAM" id="MobiDB-lite"/>
    </source>
</evidence>
<organism evidence="2 3">
    <name type="scientific">Pleuronectes platessa</name>
    <name type="common">European plaice</name>
    <dbReference type="NCBI Taxonomy" id="8262"/>
    <lineage>
        <taxon>Eukaryota</taxon>
        <taxon>Metazoa</taxon>
        <taxon>Chordata</taxon>
        <taxon>Craniata</taxon>
        <taxon>Vertebrata</taxon>
        <taxon>Euteleostomi</taxon>
        <taxon>Actinopterygii</taxon>
        <taxon>Neopterygii</taxon>
        <taxon>Teleostei</taxon>
        <taxon>Neoteleostei</taxon>
        <taxon>Acanthomorphata</taxon>
        <taxon>Carangaria</taxon>
        <taxon>Pleuronectiformes</taxon>
        <taxon>Pleuronectoidei</taxon>
        <taxon>Pleuronectidae</taxon>
        <taxon>Pleuronectes</taxon>
    </lineage>
</organism>
<proteinExistence type="predicted"/>
<name>A0A9N7YNI7_PLEPL</name>
<dbReference type="AlphaFoldDB" id="A0A9N7YNI7"/>
<gene>
    <name evidence="2" type="ORF">PLEPLA_LOCUS21728</name>
</gene>
<dbReference type="Proteomes" id="UP001153269">
    <property type="component" value="Unassembled WGS sequence"/>
</dbReference>
<dbReference type="EMBL" id="CADEAL010001580">
    <property type="protein sequence ID" value="CAB1433637.1"/>
    <property type="molecule type" value="Genomic_DNA"/>
</dbReference>